<dbReference type="AlphaFoldDB" id="A0A1I4HJZ7"/>
<organism evidence="2 3">
    <name type="scientific">Pelosinus propionicus DSM 13327</name>
    <dbReference type="NCBI Taxonomy" id="1123291"/>
    <lineage>
        <taxon>Bacteria</taxon>
        <taxon>Bacillati</taxon>
        <taxon>Bacillota</taxon>
        <taxon>Negativicutes</taxon>
        <taxon>Selenomonadales</taxon>
        <taxon>Sporomusaceae</taxon>
        <taxon>Pelosinus</taxon>
    </lineage>
</organism>
<sequence length="85" mass="9051">MTVQKDLEKALAAAESAKGTYATFAASTDDQKAQQMFTQMSQDMKQHISTIEDRLNSNTNMGLSSGDASSVVNSNSSATTANQQN</sequence>
<evidence type="ECO:0000256" key="1">
    <source>
        <dbReference type="SAM" id="MobiDB-lite"/>
    </source>
</evidence>
<dbReference type="InterPro" id="IPR012452">
    <property type="entry name" value="DUF1657"/>
</dbReference>
<dbReference type="Pfam" id="PF07870">
    <property type="entry name" value="DUF1657"/>
    <property type="match status" value="1"/>
</dbReference>
<dbReference type="InterPro" id="IPR012347">
    <property type="entry name" value="Ferritin-like"/>
</dbReference>
<dbReference type="SUPFAM" id="SSF47240">
    <property type="entry name" value="Ferritin-like"/>
    <property type="match status" value="1"/>
</dbReference>
<gene>
    <name evidence="2" type="ORF">SAMN04490355_100448</name>
</gene>
<dbReference type="OrthoDB" id="1955400at2"/>
<feature type="compositionally biased region" description="Polar residues" evidence="1">
    <location>
        <begin position="56"/>
        <end position="68"/>
    </location>
</feature>
<evidence type="ECO:0008006" key="4">
    <source>
        <dbReference type="Google" id="ProtNLM"/>
    </source>
</evidence>
<name>A0A1I4HJZ7_9FIRM</name>
<protein>
    <recommendedName>
        <fullName evidence="4">DUF1657 domain-containing protein</fullName>
    </recommendedName>
</protein>
<proteinExistence type="predicted"/>
<dbReference type="Proteomes" id="UP000199520">
    <property type="component" value="Unassembled WGS sequence"/>
</dbReference>
<feature type="region of interest" description="Disordered" evidence="1">
    <location>
        <begin position="54"/>
        <end position="85"/>
    </location>
</feature>
<evidence type="ECO:0000313" key="2">
    <source>
        <dbReference type="EMBL" id="SFL42515.1"/>
    </source>
</evidence>
<dbReference type="RefSeq" id="WP_090932783.1">
    <property type="nucleotide sequence ID" value="NZ_FOTS01000004.1"/>
</dbReference>
<dbReference type="InterPro" id="IPR009078">
    <property type="entry name" value="Ferritin-like_SF"/>
</dbReference>
<reference evidence="3" key="1">
    <citation type="submission" date="2016-10" db="EMBL/GenBank/DDBJ databases">
        <authorList>
            <person name="Varghese N."/>
            <person name="Submissions S."/>
        </authorList>
    </citation>
    <scope>NUCLEOTIDE SEQUENCE [LARGE SCALE GENOMIC DNA]</scope>
    <source>
        <strain evidence="3">DSM 13327</strain>
    </source>
</reference>
<keyword evidence="3" id="KW-1185">Reference proteome</keyword>
<dbReference type="Gene3D" id="1.20.1260.10">
    <property type="match status" value="1"/>
</dbReference>
<dbReference type="EMBL" id="FOTS01000004">
    <property type="protein sequence ID" value="SFL42515.1"/>
    <property type="molecule type" value="Genomic_DNA"/>
</dbReference>
<accession>A0A1I4HJZ7</accession>
<evidence type="ECO:0000313" key="3">
    <source>
        <dbReference type="Proteomes" id="UP000199520"/>
    </source>
</evidence>
<feature type="compositionally biased region" description="Low complexity" evidence="1">
    <location>
        <begin position="69"/>
        <end position="85"/>
    </location>
</feature>